<dbReference type="PANTHER" id="PTHR23308">
    <property type="entry name" value="NUCLEAR INHIBITOR OF PROTEIN PHOSPHATASE-1"/>
    <property type="match status" value="1"/>
</dbReference>
<dbReference type="Proteomes" id="UP001060164">
    <property type="component" value="Chromosome"/>
</dbReference>
<dbReference type="EMBL" id="CP102290">
    <property type="protein sequence ID" value="UWP60689.1"/>
    <property type="molecule type" value="Genomic_DNA"/>
</dbReference>
<evidence type="ECO:0000313" key="4">
    <source>
        <dbReference type="EMBL" id="UWP60689.1"/>
    </source>
</evidence>
<feature type="transmembrane region" description="Helical" evidence="2">
    <location>
        <begin position="232"/>
        <end position="249"/>
    </location>
</feature>
<dbReference type="InterPro" id="IPR050923">
    <property type="entry name" value="Cell_Proc_Reg/RNA_Proc"/>
</dbReference>
<dbReference type="InterPro" id="IPR045962">
    <property type="entry name" value="DUF6382"/>
</dbReference>
<protein>
    <submittedName>
        <fullName evidence="4">FHA domain-containing protein</fullName>
    </submittedName>
</protein>
<organism evidence="4 5">
    <name type="scientific">Ruminococcus gauvreauii</name>
    <dbReference type="NCBI Taxonomy" id="438033"/>
    <lineage>
        <taxon>Bacteria</taxon>
        <taxon>Bacillati</taxon>
        <taxon>Bacillota</taxon>
        <taxon>Clostridia</taxon>
        <taxon>Eubacteriales</taxon>
        <taxon>Oscillospiraceae</taxon>
        <taxon>Ruminococcus</taxon>
    </lineage>
</organism>
<accession>A0ABY5VJB3</accession>
<keyword evidence="2" id="KW-0812">Transmembrane</keyword>
<dbReference type="Pfam" id="PF19909">
    <property type="entry name" value="DUF6382"/>
    <property type="match status" value="1"/>
</dbReference>
<keyword evidence="5" id="KW-1185">Reference proteome</keyword>
<evidence type="ECO:0000259" key="3">
    <source>
        <dbReference type="PROSITE" id="PS50006"/>
    </source>
</evidence>
<dbReference type="Pfam" id="PF00498">
    <property type="entry name" value="FHA"/>
    <property type="match status" value="1"/>
</dbReference>
<feature type="domain" description="FHA" evidence="3">
    <location>
        <begin position="358"/>
        <end position="407"/>
    </location>
</feature>
<feature type="compositionally biased region" description="Basic and acidic residues" evidence="1">
    <location>
        <begin position="302"/>
        <end position="315"/>
    </location>
</feature>
<feature type="region of interest" description="Disordered" evidence="1">
    <location>
        <begin position="282"/>
        <end position="315"/>
    </location>
</feature>
<dbReference type="CDD" id="cd00060">
    <property type="entry name" value="FHA"/>
    <property type="match status" value="1"/>
</dbReference>
<dbReference type="SUPFAM" id="SSF49879">
    <property type="entry name" value="SMAD/FHA domain"/>
    <property type="match status" value="1"/>
</dbReference>
<dbReference type="SMART" id="SM00240">
    <property type="entry name" value="FHA"/>
    <property type="match status" value="1"/>
</dbReference>
<dbReference type="InterPro" id="IPR008984">
    <property type="entry name" value="SMAD_FHA_dom_sf"/>
</dbReference>
<sequence length="435" mass="49738">MKVTYKRDYHHSFLILTEDQMPDCESYPVRMLLSGLIPGILKCKVHHIDNELMFYYDITSRQSLSSLYESKKLRKKDLTLIINALLEVMEEMESYLISPSGLLLLPDYVFMNAAEEVGFCYWPGSLNGENENMKGFTEYLLPKIDHCDQEAVVLGYQFYRKALEGQICAEDIRKEMHHSHADMQEEESQHEYTQTSAADEELLEQERIQRQKLLEEMTKPEEEIRVSRRVQTAMKAVGGGFLVFVYIYLIKNRYFSWQMAAITGGGFVIALTAGMIADKLRKKKDKSEGPFSDEPESSFHTGEPEPDHEFAGEEPREHLISEENQTCLLYPEKLQGDARLLPESPADGQEIILEEGITVIGKLEGAVDAVLNYPAVSRLHAKIVRNGNCKVYDMNSKNGTYVNHEAVVGEQGCEVQDGDLITFANLTYRLQFWEE</sequence>
<dbReference type="InterPro" id="IPR000253">
    <property type="entry name" value="FHA_dom"/>
</dbReference>
<proteinExistence type="predicted"/>
<keyword evidence="2" id="KW-0472">Membrane</keyword>
<dbReference type="RefSeq" id="WP_028530393.1">
    <property type="nucleotide sequence ID" value="NZ_CABLBR010000002.1"/>
</dbReference>
<evidence type="ECO:0000256" key="2">
    <source>
        <dbReference type="SAM" id="Phobius"/>
    </source>
</evidence>
<keyword evidence="2" id="KW-1133">Transmembrane helix</keyword>
<name>A0ABY5VJB3_9FIRM</name>
<dbReference type="Gene3D" id="2.60.200.20">
    <property type="match status" value="1"/>
</dbReference>
<gene>
    <name evidence="4" type="ORF">NQ502_06560</name>
</gene>
<evidence type="ECO:0000313" key="5">
    <source>
        <dbReference type="Proteomes" id="UP001060164"/>
    </source>
</evidence>
<reference evidence="4" key="1">
    <citation type="journal article" date="2022" name="Cell">
        <title>Design, construction, and in vivo augmentation of a complex gut microbiome.</title>
        <authorList>
            <person name="Cheng A.G."/>
            <person name="Ho P.Y."/>
            <person name="Aranda-Diaz A."/>
            <person name="Jain S."/>
            <person name="Yu F.B."/>
            <person name="Meng X."/>
            <person name="Wang M."/>
            <person name="Iakiviak M."/>
            <person name="Nagashima K."/>
            <person name="Zhao A."/>
            <person name="Murugkar P."/>
            <person name="Patil A."/>
            <person name="Atabakhsh K."/>
            <person name="Weakley A."/>
            <person name="Yan J."/>
            <person name="Brumbaugh A.R."/>
            <person name="Higginbottom S."/>
            <person name="Dimas A."/>
            <person name="Shiver A.L."/>
            <person name="Deutschbauer A."/>
            <person name="Neff N."/>
            <person name="Sonnenburg J.L."/>
            <person name="Huang K.C."/>
            <person name="Fischbach M.A."/>
        </authorList>
    </citation>
    <scope>NUCLEOTIDE SEQUENCE</scope>
    <source>
        <strain evidence="4">DSM 19829</strain>
    </source>
</reference>
<evidence type="ECO:0000256" key="1">
    <source>
        <dbReference type="SAM" id="MobiDB-lite"/>
    </source>
</evidence>
<dbReference type="PROSITE" id="PS50006">
    <property type="entry name" value="FHA_DOMAIN"/>
    <property type="match status" value="1"/>
</dbReference>
<feature type="transmembrane region" description="Helical" evidence="2">
    <location>
        <begin position="255"/>
        <end position="277"/>
    </location>
</feature>